<dbReference type="PANTHER" id="PTHR10543:SF89">
    <property type="entry name" value="CAROTENOID 9,10(9',10')-CLEAVAGE DIOXYGENASE 1"/>
    <property type="match status" value="1"/>
</dbReference>
<evidence type="ECO:0000313" key="7">
    <source>
        <dbReference type="EMBL" id="KAB1070596.1"/>
    </source>
</evidence>
<keyword evidence="3 6" id="KW-0560">Oxidoreductase</keyword>
<dbReference type="GO" id="GO:0046872">
    <property type="term" value="F:metal ion binding"/>
    <property type="evidence" value="ECO:0007669"/>
    <property type="project" value="UniProtKB-KW"/>
</dbReference>
<comment type="cofactor">
    <cofactor evidence="5 6">
        <name>Fe(2+)</name>
        <dbReference type="ChEBI" id="CHEBI:29033"/>
    </cofactor>
    <text evidence="5 6">Binds 1 Fe(2+) ion per subunit.</text>
</comment>
<dbReference type="RefSeq" id="WP_151005228.1">
    <property type="nucleotide sequence ID" value="NZ_BPQY01000582.1"/>
</dbReference>
<name>A0A6L3SSL4_9HYPH</name>
<dbReference type="Pfam" id="PF03055">
    <property type="entry name" value="RPE65"/>
    <property type="match status" value="1"/>
</dbReference>
<reference evidence="7 8" key="1">
    <citation type="submission" date="2019-09" db="EMBL/GenBank/DDBJ databases">
        <title>YIM 48816 draft genome.</title>
        <authorList>
            <person name="Jiang L."/>
        </authorList>
    </citation>
    <scope>NUCLEOTIDE SEQUENCE [LARGE SCALE GENOMIC DNA]</scope>
    <source>
        <strain evidence="7 8">YIM 48816</strain>
    </source>
</reference>
<dbReference type="OrthoDB" id="6636843at2"/>
<keyword evidence="2 5" id="KW-0479">Metal-binding</keyword>
<sequence>MPNRVQSAFRAAAEAGVGLLAACNRLRLPITRNPFVVGVHEPMREELTLENLPVTGAIPAGLDGLYLKMGANPVRPATRGHDWFLGDGMVHGLAIEGGRALWYRNRWIGSCTAAAALGRPAASGPRRGGNDTVNTNVVEIGGRIFAVVEAGSFPVELSRTLEEQRYNPFDGTLAGSFTGHPHRDPLTGETHAVAYDGRVWDSVRHVVVAPTGQVARDVPIAVEHGPCIHDCAITARFMIVLDLPVTFSLRAVLAGYRFPFRWNPDHRARVGLLPRQGDGADILWCEVEPCFVFHTANAYDDADGRVILDVIAYETVFTSAAGGLDSPGRLERWRIDPATRRVERRVLDPAAQEFPRIDERLLGQRHRYLYTVSVPADGNTQLAGATQLYKHDLETGECHVHEFDAGRIPGEFVFVPARPGAGEDEGWLVGLVIDTARDTTDFAVLDARAFDAPPVAKVRLRHRIPPGFHGNWFPAYALGEMGKYGAFEGSAEVGS</sequence>
<evidence type="ECO:0000256" key="3">
    <source>
        <dbReference type="ARBA" id="ARBA00023002"/>
    </source>
</evidence>
<accession>A0A6L3SSL4</accession>
<dbReference type="AlphaFoldDB" id="A0A6L3SSL4"/>
<evidence type="ECO:0000256" key="1">
    <source>
        <dbReference type="ARBA" id="ARBA00006787"/>
    </source>
</evidence>
<dbReference type="PANTHER" id="PTHR10543">
    <property type="entry name" value="BETA-CAROTENE DIOXYGENASE"/>
    <property type="match status" value="1"/>
</dbReference>
<comment type="caution">
    <text evidence="7">The sequence shown here is derived from an EMBL/GenBank/DDBJ whole genome shotgun (WGS) entry which is preliminary data.</text>
</comment>
<evidence type="ECO:0000256" key="6">
    <source>
        <dbReference type="RuleBase" id="RU364048"/>
    </source>
</evidence>
<organism evidence="7 8">
    <name type="scientific">Methylobacterium soli</name>
    <dbReference type="NCBI Taxonomy" id="553447"/>
    <lineage>
        <taxon>Bacteria</taxon>
        <taxon>Pseudomonadati</taxon>
        <taxon>Pseudomonadota</taxon>
        <taxon>Alphaproteobacteria</taxon>
        <taxon>Hyphomicrobiales</taxon>
        <taxon>Methylobacteriaceae</taxon>
        <taxon>Methylobacterium</taxon>
    </lineage>
</organism>
<feature type="binding site" evidence="5">
    <location>
        <position position="180"/>
    </location>
    <ligand>
        <name>Fe cation</name>
        <dbReference type="ChEBI" id="CHEBI:24875"/>
        <note>catalytic</note>
    </ligand>
</feature>
<keyword evidence="8" id="KW-1185">Reference proteome</keyword>
<dbReference type="EC" id="1.13.11.-" evidence="6"/>
<evidence type="ECO:0000256" key="5">
    <source>
        <dbReference type="PIRSR" id="PIRSR604294-1"/>
    </source>
</evidence>
<evidence type="ECO:0000313" key="8">
    <source>
        <dbReference type="Proteomes" id="UP000474159"/>
    </source>
</evidence>
<dbReference type="GO" id="GO:0016121">
    <property type="term" value="P:carotene catabolic process"/>
    <property type="evidence" value="ECO:0007669"/>
    <property type="project" value="TreeGrafter"/>
</dbReference>
<dbReference type="InterPro" id="IPR004294">
    <property type="entry name" value="Carotenoid_Oase"/>
</dbReference>
<dbReference type="Proteomes" id="UP000474159">
    <property type="component" value="Unassembled WGS sequence"/>
</dbReference>
<feature type="binding site" evidence="5">
    <location>
        <position position="229"/>
    </location>
    <ligand>
        <name>Fe cation</name>
        <dbReference type="ChEBI" id="CHEBI:24875"/>
        <note>catalytic</note>
    </ligand>
</feature>
<protein>
    <recommendedName>
        <fullName evidence="6">Dioxygenase</fullName>
        <ecNumber evidence="6">1.13.11.-</ecNumber>
    </recommendedName>
</protein>
<comment type="similarity">
    <text evidence="1 6">Belongs to the carotenoid oxygenase family.</text>
</comment>
<proteinExistence type="inferred from homology"/>
<feature type="binding site" evidence="5">
    <location>
        <position position="294"/>
    </location>
    <ligand>
        <name>Fe cation</name>
        <dbReference type="ChEBI" id="CHEBI:24875"/>
        <note>catalytic</note>
    </ligand>
</feature>
<evidence type="ECO:0000256" key="2">
    <source>
        <dbReference type="ARBA" id="ARBA00022723"/>
    </source>
</evidence>
<keyword evidence="4 5" id="KW-0408">Iron</keyword>
<feature type="binding site" evidence="5">
    <location>
        <position position="469"/>
    </location>
    <ligand>
        <name>Fe cation</name>
        <dbReference type="ChEBI" id="CHEBI:24875"/>
        <note>catalytic</note>
    </ligand>
</feature>
<gene>
    <name evidence="7" type="ORF">F6X53_29865</name>
</gene>
<evidence type="ECO:0000256" key="4">
    <source>
        <dbReference type="ARBA" id="ARBA00023004"/>
    </source>
</evidence>
<keyword evidence="6" id="KW-0223">Dioxygenase</keyword>
<dbReference type="EMBL" id="VZZK01000061">
    <property type="protein sequence ID" value="KAB1070596.1"/>
    <property type="molecule type" value="Genomic_DNA"/>
</dbReference>
<dbReference type="GO" id="GO:0010436">
    <property type="term" value="F:carotenoid dioxygenase activity"/>
    <property type="evidence" value="ECO:0007669"/>
    <property type="project" value="TreeGrafter"/>
</dbReference>